<dbReference type="InterPro" id="IPR038955">
    <property type="entry name" value="PriA/CPL1_fungi"/>
</dbReference>
<evidence type="ECO:0000259" key="2">
    <source>
        <dbReference type="Pfam" id="PF07699"/>
    </source>
</evidence>
<proteinExistence type="predicted"/>
<dbReference type="PANTHER" id="PTHR35192:SF2">
    <property type="entry name" value="APPLE DOMAIN-CONTAINING PROTEIN"/>
    <property type="match status" value="1"/>
</dbReference>
<keyword evidence="5" id="KW-1185">Reference proteome</keyword>
<evidence type="ECO:0000313" key="5">
    <source>
        <dbReference type="Proteomes" id="UP001164286"/>
    </source>
</evidence>
<dbReference type="EMBL" id="JAKWFO010000005">
    <property type="protein sequence ID" value="KAI9636149.1"/>
    <property type="molecule type" value="Genomic_DNA"/>
</dbReference>
<dbReference type="PANTHER" id="PTHR35192">
    <property type="entry name" value="PROTEIN, PUTATIVE-RELATED"/>
    <property type="match status" value="1"/>
</dbReference>
<accession>A0AA38LW03</accession>
<feature type="chain" id="PRO_5041215899" description="Tyrosine-protein kinase ephrin type A/B receptor-like domain-containing protein" evidence="1">
    <location>
        <begin position="20"/>
        <end position="345"/>
    </location>
</feature>
<dbReference type="Gene3D" id="2.10.50.10">
    <property type="entry name" value="Tumor Necrosis Factor Receptor, subunit A, domain 2"/>
    <property type="match status" value="2"/>
</dbReference>
<gene>
    <name evidence="4" type="ORF">MKK02DRAFT_44853</name>
</gene>
<dbReference type="Pfam" id="PF07699">
    <property type="entry name" value="Ephrin_rec_like"/>
    <property type="match status" value="1"/>
</dbReference>
<dbReference type="GeneID" id="77732320"/>
<dbReference type="InterPro" id="IPR048661">
    <property type="entry name" value="CPL1-like"/>
</dbReference>
<feature type="domain" description="Tyrosine-protein kinase ephrin type A/B receptor-like" evidence="2">
    <location>
        <begin position="88"/>
        <end position="135"/>
    </location>
</feature>
<evidence type="ECO:0000313" key="4">
    <source>
        <dbReference type="EMBL" id="KAI9636149.1"/>
    </source>
</evidence>
<sequence>MRLSNLLLIAAAFISAVSAANRCPPGKGWHDKGCQDCQAGQYSNGDTCSECPVNTFSRPRSSSCTDCRAGEDTRGQTGASTCTNCESGTATPGKGQSCTACSKGFYAEHRGLAKCESCPCGSYGPNEGATDEKQCKKCVDLGVVFGSAAGAASCSKAGDTTQGGFFIGSKQCIMPCGPRSASDSLKSGPCDRCPTRTRPDDPRKTCTAIPTSDPDFHKRRNAGIICPKGMTPCPIPRRSKSRHTVFECVDTSTDVFSCGGCPKEVGGKGEDCTAVDGKVASVRCELGLCKFDCAEGWAVGKSSCERVGPSATEGFALQFQAKRGNRSAVEKKRTIAGKAGIMGSL</sequence>
<protein>
    <recommendedName>
        <fullName evidence="6">Tyrosine-protein kinase ephrin type A/B receptor-like domain-containing protein</fullName>
    </recommendedName>
</protein>
<evidence type="ECO:0008006" key="6">
    <source>
        <dbReference type="Google" id="ProtNLM"/>
    </source>
</evidence>
<organism evidence="4 5">
    <name type="scientific">Dioszegia hungarica</name>
    <dbReference type="NCBI Taxonomy" id="4972"/>
    <lineage>
        <taxon>Eukaryota</taxon>
        <taxon>Fungi</taxon>
        <taxon>Dikarya</taxon>
        <taxon>Basidiomycota</taxon>
        <taxon>Agaricomycotina</taxon>
        <taxon>Tremellomycetes</taxon>
        <taxon>Tremellales</taxon>
        <taxon>Bulleribasidiaceae</taxon>
        <taxon>Dioszegia</taxon>
    </lineage>
</organism>
<dbReference type="RefSeq" id="XP_052945926.1">
    <property type="nucleotide sequence ID" value="XM_053093115.1"/>
</dbReference>
<reference evidence="4" key="1">
    <citation type="journal article" date="2022" name="G3 (Bethesda)">
        <title>High quality genome of the basidiomycete yeast Dioszegia hungarica PDD-24b-2 isolated from cloud water.</title>
        <authorList>
            <person name="Jarrige D."/>
            <person name="Haridas S."/>
            <person name="Bleykasten-Grosshans C."/>
            <person name="Joly M."/>
            <person name="Nadalig T."/>
            <person name="Sancelme M."/>
            <person name="Vuilleumier S."/>
            <person name="Grigoriev I.V."/>
            <person name="Amato P."/>
            <person name="Bringel F."/>
        </authorList>
    </citation>
    <scope>NUCLEOTIDE SEQUENCE</scope>
    <source>
        <strain evidence="4">PDD-24b-2</strain>
    </source>
</reference>
<feature type="domain" description="Protein CPL1-like" evidence="3">
    <location>
        <begin position="246"/>
        <end position="302"/>
    </location>
</feature>
<name>A0AA38LW03_9TREE</name>
<feature type="signal peptide" evidence="1">
    <location>
        <begin position="1"/>
        <end position="19"/>
    </location>
</feature>
<dbReference type="Pfam" id="PF21671">
    <property type="entry name" value="CPL1-like"/>
    <property type="match status" value="1"/>
</dbReference>
<evidence type="ECO:0000259" key="3">
    <source>
        <dbReference type="Pfam" id="PF21671"/>
    </source>
</evidence>
<dbReference type="InterPro" id="IPR011641">
    <property type="entry name" value="Tyr-kin_ephrin_A/B_rcpt-like"/>
</dbReference>
<keyword evidence="1" id="KW-0732">Signal</keyword>
<dbReference type="SMART" id="SM01411">
    <property type="entry name" value="Ephrin_rec_like"/>
    <property type="match status" value="2"/>
</dbReference>
<dbReference type="AlphaFoldDB" id="A0AA38LW03"/>
<evidence type="ECO:0000256" key="1">
    <source>
        <dbReference type="SAM" id="SignalP"/>
    </source>
</evidence>
<comment type="caution">
    <text evidence="4">The sequence shown here is derived from an EMBL/GenBank/DDBJ whole genome shotgun (WGS) entry which is preliminary data.</text>
</comment>
<dbReference type="Proteomes" id="UP001164286">
    <property type="component" value="Unassembled WGS sequence"/>
</dbReference>